<proteinExistence type="predicted"/>
<dbReference type="EMBL" id="GG738873">
    <property type="protein sequence ID" value="EFC43454.1"/>
    <property type="molecule type" value="Genomic_DNA"/>
</dbReference>
<gene>
    <name evidence="2" type="ORF">NAEGRDRAFT_49736</name>
</gene>
<dbReference type="OMA" id="SEICHYS"/>
<evidence type="ECO:0000256" key="1">
    <source>
        <dbReference type="SAM" id="MobiDB-lite"/>
    </source>
</evidence>
<accession>D2VI49</accession>
<dbReference type="KEGG" id="ngr:NAEGRDRAFT_49736"/>
<dbReference type="AlphaFoldDB" id="D2VI49"/>
<protein>
    <submittedName>
        <fullName evidence="2">Predicted protein</fullName>
    </submittedName>
</protein>
<dbReference type="OrthoDB" id="10258498at2759"/>
<dbReference type="RefSeq" id="XP_002676198.1">
    <property type="nucleotide sequence ID" value="XM_002676152.1"/>
</dbReference>
<dbReference type="InParanoid" id="D2VI49"/>
<evidence type="ECO:0000313" key="2">
    <source>
        <dbReference type="EMBL" id="EFC43454.1"/>
    </source>
</evidence>
<reference evidence="2 3" key="1">
    <citation type="journal article" date="2010" name="Cell">
        <title>The genome of Naegleria gruberi illuminates early eukaryotic versatility.</title>
        <authorList>
            <person name="Fritz-Laylin L.K."/>
            <person name="Prochnik S.E."/>
            <person name="Ginger M.L."/>
            <person name="Dacks J.B."/>
            <person name="Carpenter M.L."/>
            <person name="Field M.C."/>
            <person name="Kuo A."/>
            <person name="Paredez A."/>
            <person name="Chapman J."/>
            <person name="Pham J."/>
            <person name="Shu S."/>
            <person name="Neupane R."/>
            <person name="Cipriano M."/>
            <person name="Mancuso J."/>
            <person name="Tu H."/>
            <person name="Salamov A."/>
            <person name="Lindquist E."/>
            <person name="Shapiro H."/>
            <person name="Lucas S."/>
            <person name="Grigoriev I.V."/>
            <person name="Cande W.Z."/>
            <person name="Fulton C."/>
            <person name="Rokhsar D.S."/>
            <person name="Dawson S.C."/>
        </authorList>
    </citation>
    <scope>NUCLEOTIDE SEQUENCE [LARGE SCALE GENOMIC DNA]</scope>
    <source>
        <strain evidence="2 3">NEG-M</strain>
    </source>
</reference>
<keyword evidence="3" id="KW-1185">Reference proteome</keyword>
<dbReference type="VEuPathDB" id="AmoebaDB:NAEGRDRAFT_49736"/>
<dbReference type="Proteomes" id="UP000006671">
    <property type="component" value="Unassembled WGS sequence"/>
</dbReference>
<organism evidence="3">
    <name type="scientific">Naegleria gruberi</name>
    <name type="common">Amoeba</name>
    <dbReference type="NCBI Taxonomy" id="5762"/>
    <lineage>
        <taxon>Eukaryota</taxon>
        <taxon>Discoba</taxon>
        <taxon>Heterolobosea</taxon>
        <taxon>Tetramitia</taxon>
        <taxon>Eutetramitia</taxon>
        <taxon>Vahlkampfiidae</taxon>
        <taxon>Naegleria</taxon>
    </lineage>
</organism>
<dbReference type="GeneID" id="8853409"/>
<evidence type="ECO:0000313" key="3">
    <source>
        <dbReference type="Proteomes" id="UP000006671"/>
    </source>
</evidence>
<name>D2VI49_NAEGR</name>
<feature type="region of interest" description="Disordered" evidence="1">
    <location>
        <begin position="1"/>
        <end position="34"/>
    </location>
</feature>
<feature type="compositionally biased region" description="Low complexity" evidence="1">
    <location>
        <begin position="17"/>
        <end position="31"/>
    </location>
</feature>
<sequence>MSLNHQQHYRKGEIITNKKQQNNSSTNSSVSSRKKRNKLLKNLYYRSIDGKFQARCSPYNVGKSVMQVPIKLLEDEEKILRRSVSLGFTRNGNHLVAYRLEDDIYDQEDDMIEEANKLLYLVFFKFEVGSCLAIDSCFQIVTNNVKDLLFPRYEGNANEVTVKVDSMGQLLSNPGKRRIVNNRSVSLDDFIPKFIVHDVHFHFTETIGEDVFLVYQYAKMTAEKVYFMSIMPNVLNVRRGNIYSLAIRYNASTDVNISIFNANLNLASLENNRHLISILTPTTVELFIFESMIIEEKYEVLDPFEMSNNNEDEFGSIRKGLSETISLSYIPIIKRSDDLRTTFIRTSNFYHLNIEEFLSCQIDRDQRINDYSFKVIKCEDVSGKVFLLIAADIARYQHMQRMIYHCIIEPVDTTNNQRPSLKIINKQCVIVATNSPIHQLVQNLCFIYLKKEIPKAHIYSCFNNENLFTTGTSTSILCNPLLPICLTNTSFTSTSSNNPPINNIHRISSQ</sequence>